<dbReference type="GO" id="GO:0004519">
    <property type="term" value="F:endonuclease activity"/>
    <property type="evidence" value="ECO:0007669"/>
    <property type="project" value="UniProtKB-KW"/>
</dbReference>
<dbReference type="InterPro" id="IPR029052">
    <property type="entry name" value="Metallo-depent_PP-like"/>
</dbReference>
<dbReference type="RefSeq" id="WP_163286190.1">
    <property type="nucleotide sequence ID" value="NZ_JAAGVY010000033.1"/>
</dbReference>
<dbReference type="PIRSF" id="PIRSF000887">
    <property type="entry name" value="Pesterase_MJ0037"/>
    <property type="match status" value="1"/>
</dbReference>
<sequence>MRIILEGERFLLLKERAAIWEDQKTLLIADLHIGKVSHFRKNGIQVPAMAEKNNLWRLADIMLSHTPQKVIFLGDLFHSKLNTSWADLVDFLEGFPNVEFILVKGNHDILPEQTFIDAGLKVVEQLEMDPFLFTHDATESDLYNIHGHIHPGVRLSGIGRQRLSLPCFYFGEGTGIFPSFGDFTGLYKIKPIKTDRVFVSTDEEVVQVF</sequence>
<dbReference type="PANTHER" id="PTHR39323:SF1">
    <property type="entry name" value="BLR1149 PROTEIN"/>
    <property type="match status" value="1"/>
</dbReference>
<dbReference type="Gene3D" id="3.60.21.10">
    <property type="match status" value="1"/>
</dbReference>
<dbReference type="Pfam" id="PF00149">
    <property type="entry name" value="Metallophos"/>
    <property type="match status" value="1"/>
</dbReference>
<gene>
    <name evidence="2" type="primary">pdeM</name>
    <name evidence="2" type="ORF">G3O08_14930</name>
</gene>
<dbReference type="InterPro" id="IPR024173">
    <property type="entry name" value="Pesterase_MJ0037-like"/>
</dbReference>
<dbReference type="GO" id="GO:0016874">
    <property type="term" value="F:ligase activity"/>
    <property type="evidence" value="ECO:0007669"/>
    <property type="project" value="UniProtKB-KW"/>
</dbReference>
<keyword evidence="2" id="KW-0540">Nuclease</keyword>
<dbReference type="PANTHER" id="PTHR39323">
    <property type="entry name" value="BLR1149 PROTEIN"/>
    <property type="match status" value="1"/>
</dbReference>
<dbReference type="SUPFAM" id="SSF56300">
    <property type="entry name" value="Metallo-dependent phosphatases"/>
    <property type="match status" value="1"/>
</dbReference>
<dbReference type="InterPro" id="IPR026336">
    <property type="entry name" value="PdeM-like"/>
</dbReference>
<feature type="domain" description="Calcineurin-like phosphoesterase" evidence="1">
    <location>
        <begin position="24"/>
        <end position="163"/>
    </location>
</feature>
<dbReference type="Proteomes" id="UP000486602">
    <property type="component" value="Unassembled WGS sequence"/>
</dbReference>
<keyword evidence="2" id="KW-0378">Hydrolase</keyword>
<keyword evidence="3" id="KW-1185">Reference proteome</keyword>
<comment type="caution">
    <text evidence="2">The sequence shown here is derived from an EMBL/GenBank/DDBJ whole genome shotgun (WGS) entry which is preliminary data.</text>
</comment>
<name>A0A7K3WW18_9FLAO</name>
<dbReference type="EC" id="3.1.-.-" evidence="2"/>
<dbReference type="AlphaFoldDB" id="A0A7K3WW18"/>
<protein>
    <submittedName>
        <fullName evidence="2">Ligase-associated DNA damage response endonuclease PdeM</fullName>
        <ecNumber evidence="2">3.1.-.-</ecNumber>
    </submittedName>
</protein>
<keyword evidence="2" id="KW-0255">Endonuclease</keyword>
<proteinExistence type="predicted"/>
<dbReference type="GO" id="GO:0016787">
    <property type="term" value="F:hydrolase activity"/>
    <property type="evidence" value="ECO:0007669"/>
    <property type="project" value="UniProtKB-KW"/>
</dbReference>
<dbReference type="EMBL" id="JAAGVY010000033">
    <property type="protein sequence ID" value="NEN24795.1"/>
    <property type="molecule type" value="Genomic_DNA"/>
</dbReference>
<accession>A0A7K3WW18</accession>
<reference evidence="2 3" key="1">
    <citation type="submission" date="2020-02" db="EMBL/GenBank/DDBJ databases">
        <title>Out from the shadows clarifying the taxonomy of the family Cryomorphaceae and related taxa by utilizing the GTDB taxonomic framework.</title>
        <authorList>
            <person name="Bowman J.P."/>
        </authorList>
    </citation>
    <scope>NUCLEOTIDE SEQUENCE [LARGE SCALE GENOMIC DNA]</scope>
    <source>
        <strain evidence="2 3">QSSC 1-22</strain>
    </source>
</reference>
<evidence type="ECO:0000259" key="1">
    <source>
        <dbReference type="Pfam" id="PF00149"/>
    </source>
</evidence>
<keyword evidence="2" id="KW-0436">Ligase</keyword>
<organism evidence="2 3">
    <name type="scientific">Cryomorpha ignava</name>
    <dbReference type="NCBI Taxonomy" id="101383"/>
    <lineage>
        <taxon>Bacteria</taxon>
        <taxon>Pseudomonadati</taxon>
        <taxon>Bacteroidota</taxon>
        <taxon>Flavobacteriia</taxon>
        <taxon>Flavobacteriales</taxon>
        <taxon>Cryomorphaceae</taxon>
        <taxon>Cryomorpha</taxon>
    </lineage>
</organism>
<evidence type="ECO:0000313" key="3">
    <source>
        <dbReference type="Proteomes" id="UP000486602"/>
    </source>
</evidence>
<dbReference type="NCBIfam" id="TIGR04123">
    <property type="entry name" value="P_estr_lig_assc"/>
    <property type="match status" value="1"/>
</dbReference>
<dbReference type="InterPro" id="IPR004843">
    <property type="entry name" value="Calcineurin-like_PHP"/>
</dbReference>
<evidence type="ECO:0000313" key="2">
    <source>
        <dbReference type="EMBL" id="NEN24795.1"/>
    </source>
</evidence>